<comment type="caution">
    <text evidence="1">The sequence shown here is derived from an EMBL/GenBank/DDBJ whole genome shotgun (WGS) entry which is preliminary data.</text>
</comment>
<name>A0A7X1B601_9BACT</name>
<gene>
    <name evidence="1" type="ORF">H5P27_08920</name>
</gene>
<dbReference type="Proteomes" id="UP000526501">
    <property type="component" value="Unassembled WGS sequence"/>
</dbReference>
<evidence type="ECO:0000313" key="1">
    <source>
        <dbReference type="EMBL" id="MBC2606167.1"/>
    </source>
</evidence>
<dbReference type="EMBL" id="JACHVC010000008">
    <property type="protein sequence ID" value="MBC2606167.1"/>
    <property type="molecule type" value="Genomic_DNA"/>
</dbReference>
<reference evidence="1 2" key="1">
    <citation type="submission" date="2020-07" db="EMBL/GenBank/DDBJ databases">
        <authorList>
            <person name="Feng X."/>
        </authorList>
    </citation>
    <scope>NUCLEOTIDE SEQUENCE [LARGE SCALE GENOMIC DNA]</scope>
    <source>
        <strain evidence="1 2">JCM23202</strain>
    </source>
</reference>
<dbReference type="SUPFAM" id="SSF56954">
    <property type="entry name" value="Outer membrane efflux proteins (OEP)"/>
    <property type="match status" value="1"/>
</dbReference>
<organism evidence="1 2">
    <name type="scientific">Pelagicoccus albus</name>
    <dbReference type="NCBI Taxonomy" id="415222"/>
    <lineage>
        <taxon>Bacteria</taxon>
        <taxon>Pseudomonadati</taxon>
        <taxon>Verrucomicrobiota</taxon>
        <taxon>Opitutia</taxon>
        <taxon>Puniceicoccales</taxon>
        <taxon>Pelagicoccaceae</taxon>
        <taxon>Pelagicoccus</taxon>
    </lineage>
</organism>
<evidence type="ECO:0000313" key="2">
    <source>
        <dbReference type="Proteomes" id="UP000526501"/>
    </source>
</evidence>
<proteinExistence type="predicted"/>
<keyword evidence="2" id="KW-1185">Reference proteome</keyword>
<accession>A0A7X1B601</accession>
<protein>
    <recommendedName>
        <fullName evidence="3">Outer membrane efflux protein</fullName>
    </recommendedName>
</protein>
<sequence>MLALIAELFAIVSRLVAFLGVLMLLIVEAEGATDPIQAVNDWVARVDEEMATESDVDEVDDVLSRLVDVMRDCEPGLEELRLKAELVKANAKAGLAWPDPELRVTLSEDEDGDGGDGSVGLRLRFPDKTDRRVIKRAAEVELDYLASCIQSLERRVDCRARGLLSSGSLYRRQLICGIRRLRELTGLYVRTESAESRSVECSKLARQILKGYSELREQYREYELVLSQLTECGLSDAQAELVVAGWRDRLDTLPSLASLESQALRYNLESIKVRRDEALVLARIEAQNRGWIPEPTFAEFNWGDELPGENSDHGGRWKVKTGVSIDLFSDHESERLNAMLKSSSAEKNSKQREVVAELRVLYRKIRDEETLLSVSREWLNGTLLDMDEAIGDLLALDGDPEVLVDLREERFRTEKSLLEGEIRLESLYQEIELLSGWSRNLTRF</sequence>
<evidence type="ECO:0008006" key="3">
    <source>
        <dbReference type="Google" id="ProtNLM"/>
    </source>
</evidence>
<dbReference type="Gene3D" id="1.20.1600.10">
    <property type="entry name" value="Outer membrane efflux proteins (OEP)"/>
    <property type="match status" value="1"/>
</dbReference>
<dbReference type="RefSeq" id="WP_185660058.1">
    <property type="nucleotide sequence ID" value="NZ_CAWPOO010000008.1"/>
</dbReference>
<dbReference type="AlphaFoldDB" id="A0A7X1B601"/>